<protein>
    <submittedName>
        <fullName evidence="1">Uncharacterized protein</fullName>
    </submittedName>
</protein>
<name>A0ACC3BIB8_PYRYE</name>
<accession>A0ACC3BIB8</accession>
<organism evidence="1 2">
    <name type="scientific">Pyropia yezoensis</name>
    <name type="common">Susabi-nori</name>
    <name type="synonym">Porphyra yezoensis</name>
    <dbReference type="NCBI Taxonomy" id="2788"/>
    <lineage>
        <taxon>Eukaryota</taxon>
        <taxon>Rhodophyta</taxon>
        <taxon>Bangiophyceae</taxon>
        <taxon>Bangiales</taxon>
        <taxon>Bangiaceae</taxon>
        <taxon>Pyropia</taxon>
    </lineage>
</organism>
<evidence type="ECO:0000313" key="1">
    <source>
        <dbReference type="EMBL" id="KAK1857544.1"/>
    </source>
</evidence>
<evidence type="ECO:0000313" key="2">
    <source>
        <dbReference type="Proteomes" id="UP000798662"/>
    </source>
</evidence>
<sequence length="1136" mass="123988">MHKAWHMKSKHGVDARGHVRASGAALAPQKTQAERRGAPSAGGLLQHGRRPSSDDVRTEQHRSGSGSDQGTADATNSDQQRVEPADGLGGQFLGRPSTPSSSQVPHVPAANGPSSEDAVEAEMAELMATTRMHAEPSLQPQKRRRVSGGAAGSIPEYRYATLATELRATYEGLRDWARSKSIIEPRKRCRPGRFDSYRLRALQRFCLTVAGGAGLTLAEQEELYNLLDVWEGTKPGMPVDAGHNTKLRDIFESANAFKNALRDDIDAAILNAGWRKCTMRQSGDTFTGFFKPVLHVVLKMVAEGKNVKLWSGDDGAAPPTGLRESPMDGDAFRLNEAEVIKEHGPSAFVLGMHGYSDASHISKSGAYKLYPVRIRLINELTDEVYFVTVAYVPVIRKLKEPGADEKARVRRSAVLQRVLYMAFRTAIGASHSGVEVVVGGRTLLAFPRLLLYIADLPEEKAIMCLKSGKCAHPCTSCDVRVDQTGTPEALNSHDRNAIRILTTHLEVSGHREHQRGARRRADLEGRTSAQSAVPALAGFAGLSTAPFLMYKLIGFDVLHVLDLGVTRTLVHRLVRVFPHMCKNHYPLCGTTAATFRVGNMRISHMGRRSLAPRLAPGFFVEEGQPQSTFTGFQQRSGVPILPHAANGLFGVGRRRPRRSSAVSPAQKRARQARTRAATGAATTRAQPSRSADAAAGYVETVRFEVYDDEDGNELPRNFSFDWVAYHAAFGITPVQDAVTAMFAEYAVLYGRIAGWATSTAAATVTLEEGKDIAGHAEDFIIKYVTPILGILQAPKVHKLLRHVLDAIKMHGNLQNGNTGGNEAQHKEDKVFYRRTNKTIKNFTQQIVRQAQGSRDILKDLKKEDEKAERLARSSEAAALAATRAPALAAAATVGEQAPPRGAELVVRGSPLLLASADDANPSTAAAATSEGTRRERVRPLPRKSVAVLCQRPGLSQLGRLLGRPAVTKLKVLNGLRIAARLDCGTMFSQVLRATPAFMAKPWYDAVLMDGDEPAPTHDASHCESPGMLVGEVRLLFRGAEEDMAVICLWEAVSPVSRCPLAARSCARLRWATSRDGEDFCLRVIPARRIRRVVHVVPDFAELARTAGMEAVPPTRTASMKHHRDVRFFVNDFFPWA</sequence>
<keyword evidence="2" id="KW-1185">Reference proteome</keyword>
<comment type="caution">
    <text evidence="1">The sequence shown here is derived from an EMBL/GenBank/DDBJ whole genome shotgun (WGS) entry which is preliminary data.</text>
</comment>
<reference evidence="1" key="1">
    <citation type="submission" date="2019-11" db="EMBL/GenBank/DDBJ databases">
        <title>Nori genome reveals adaptations in red seaweeds to the harsh intertidal environment.</title>
        <authorList>
            <person name="Wang D."/>
            <person name="Mao Y."/>
        </authorList>
    </citation>
    <scope>NUCLEOTIDE SEQUENCE</scope>
    <source>
        <tissue evidence="1">Gametophyte</tissue>
    </source>
</reference>
<dbReference type="EMBL" id="CM020618">
    <property type="protein sequence ID" value="KAK1857544.1"/>
    <property type="molecule type" value="Genomic_DNA"/>
</dbReference>
<proteinExistence type="predicted"/>
<gene>
    <name evidence="1" type="ORF">I4F81_000161</name>
</gene>
<dbReference type="Proteomes" id="UP000798662">
    <property type="component" value="Chromosome 1"/>
</dbReference>